<sequence>MSEKKIFTYNLALFKKKLQTRTWSVVILFILFVIYNSLQIPKEGRFQFFTIFLPLLGLFFWFLRRNYVKQIEILSSGKIEVEGGMLKQYDSNGNCATIRIKDLETITLDKFRGYDRVILETKERIYPLVNIADYRTLVSILESSSGVRMTEDLTDDRLWNKKTPLYFLPSAILLIFVYSPNLNEKSPLLTKEFFGLFFNINLILYLLYTPEKENHINSKFSLKRRLVFICLVVFFFQVYTQLEKVGWFNR</sequence>
<name>A0A4Z1A4A4_9LEPT</name>
<dbReference type="RefSeq" id="WP_135640555.1">
    <property type="nucleotide sequence ID" value="NZ_RQGH01000007.1"/>
</dbReference>
<keyword evidence="3" id="KW-1185">Reference proteome</keyword>
<dbReference type="AlphaFoldDB" id="A0A4Z1A4A4"/>
<proteinExistence type="predicted"/>
<dbReference type="EMBL" id="RQGH01000007">
    <property type="protein sequence ID" value="TGL75607.1"/>
    <property type="molecule type" value="Genomic_DNA"/>
</dbReference>
<protein>
    <submittedName>
        <fullName evidence="2">Uncharacterized protein</fullName>
    </submittedName>
</protein>
<keyword evidence="1" id="KW-1133">Transmembrane helix</keyword>
<comment type="caution">
    <text evidence="2">The sequence shown here is derived from an EMBL/GenBank/DDBJ whole genome shotgun (WGS) entry which is preliminary data.</text>
</comment>
<feature type="transmembrane region" description="Helical" evidence="1">
    <location>
        <begin position="21"/>
        <end position="40"/>
    </location>
</feature>
<gene>
    <name evidence="2" type="ORF">EHQ62_01910</name>
</gene>
<feature type="transmembrane region" description="Helical" evidence="1">
    <location>
        <begin position="222"/>
        <end position="240"/>
    </location>
</feature>
<feature type="transmembrane region" description="Helical" evidence="1">
    <location>
        <begin position="193"/>
        <end position="210"/>
    </location>
</feature>
<feature type="transmembrane region" description="Helical" evidence="1">
    <location>
        <begin position="165"/>
        <end position="181"/>
    </location>
</feature>
<keyword evidence="1" id="KW-0812">Transmembrane</keyword>
<evidence type="ECO:0000256" key="1">
    <source>
        <dbReference type="SAM" id="Phobius"/>
    </source>
</evidence>
<accession>A0A4Z1A4A4</accession>
<evidence type="ECO:0000313" key="2">
    <source>
        <dbReference type="EMBL" id="TGL75607.1"/>
    </source>
</evidence>
<evidence type="ECO:0000313" key="3">
    <source>
        <dbReference type="Proteomes" id="UP000297567"/>
    </source>
</evidence>
<dbReference type="Proteomes" id="UP000297567">
    <property type="component" value="Unassembled WGS sequence"/>
</dbReference>
<feature type="transmembrane region" description="Helical" evidence="1">
    <location>
        <begin position="46"/>
        <end position="63"/>
    </location>
</feature>
<reference evidence="2" key="1">
    <citation type="journal article" date="2019" name="PLoS Negl. Trop. Dis.">
        <title>Revisiting the worldwide diversity of Leptospira species in the environment.</title>
        <authorList>
            <person name="Vincent A.T."/>
            <person name="Schiettekatte O."/>
            <person name="Bourhy P."/>
            <person name="Veyrier F.J."/>
            <person name="Picardeau M."/>
        </authorList>
    </citation>
    <scope>NUCLEOTIDE SEQUENCE [LARGE SCALE GENOMIC DNA]</scope>
    <source>
        <strain evidence="2">201702451</strain>
    </source>
</reference>
<organism evidence="2 3">
    <name type="scientific">Leptospira jelokensis</name>
    <dbReference type="NCBI Taxonomy" id="2484931"/>
    <lineage>
        <taxon>Bacteria</taxon>
        <taxon>Pseudomonadati</taxon>
        <taxon>Spirochaetota</taxon>
        <taxon>Spirochaetia</taxon>
        <taxon>Leptospirales</taxon>
        <taxon>Leptospiraceae</taxon>
        <taxon>Leptospira</taxon>
    </lineage>
</organism>
<keyword evidence="1" id="KW-0472">Membrane</keyword>